<dbReference type="InterPro" id="IPR050595">
    <property type="entry name" value="Bact_response_regulator"/>
</dbReference>
<keyword evidence="1 3" id="KW-0597">Phosphoprotein</keyword>
<name>A0A9Y1MXL9_9RHOD</name>
<dbReference type="InterPro" id="IPR036388">
    <property type="entry name" value="WH-like_DNA-bd_sf"/>
</dbReference>
<dbReference type="InterPro" id="IPR001789">
    <property type="entry name" value="Sig_transdc_resp-reg_receiver"/>
</dbReference>
<dbReference type="AlphaFoldDB" id="A0A9Y1MXL9"/>
<dbReference type="InterPro" id="IPR016032">
    <property type="entry name" value="Sig_transdc_resp-reg_C-effctor"/>
</dbReference>
<dbReference type="InterPro" id="IPR011006">
    <property type="entry name" value="CheY-like_superfamily"/>
</dbReference>
<dbReference type="CDD" id="cd06170">
    <property type="entry name" value="LuxR_C_like"/>
    <property type="match status" value="1"/>
</dbReference>
<keyword evidence="2" id="KW-0238">DNA-binding</keyword>
<feature type="modified residue" description="4-aspartylphosphate" evidence="3">
    <location>
        <position position="62"/>
    </location>
</feature>
<dbReference type="InterPro" id="IPR000792">
    <property type="entry name" value="Tscrpt_reg_LuxR_C"/>
</dbReference>
<protein>
    <submittedName>
        <fullName evidence="6">Regulatory component of sensory transduction system</fullName>
    </submittedName>
</protein>
<dbReference type="PROSITE" id="PS50110">
    <property type="entry name" value="RESPONSE_REGULATORY"/>
    <property type="match status" value="1"/>
</dbReference>
<gene>
    <name evidence="6" type="primary">ompR</name>
    <name evidence="6" type="ORF">GRSY_020</name>
</gene>
<dbReference type="SUPFAM" id="SSF52172">
    <property type="entry name" value="CheY-like"/>
    <property type="match status" value="1"/>
</dbReference>
<accession>A0A9Y1MXL9</accession>
<organism evidence="6">
    <name type="scientific">Gronococcus sybilensis</name>
    <dbReference type="NCBI Taxonomy" id="3028029"/>
    <lineage>
        <taxon>Eukaryota</taxon>
        <taxon>Rhodophyta</taxon>
        <taxon>Bangiophyceae</taxon>
        <taxon>Cavernulicolales</taxon>
        <taxon>Cavernulicolaceae</taxon>
        <taxon>Gronococcus</taxon>
    </lineage>
</organism>
<keyword evidence="6" id="KW-0934">Plastid</keyword>
<evidence type="ECO:0000256" key="1">
    <source>
        <dbReference type="ARBA" id="ARBA00022553"/>
    </source>
</evidence>
<proteinExistence type="predicted"/>
<dbReference type="PANTHER" id="PTHR44591:SF3">
    <property type="entry name" value="RESPONSE REGULATORY DOMAIN-CONTAINING PROTEIN"/>
    <property type="match status" value="1"/>
</dbReference>
<dbReference type="GO" id="GO:0006355">
    <property type="term" value="P:regulation of DNA-templated transcription"/>
    <property type="evidence" value="ECO:0007669"/>
    <property type="project" value="InterPro"/>
</dbReference>
<sequence length="228" mass="26652">MDSCNWRIIMTYKLLLIDDEKGLCKSLKLYLENQGFTVDTAYNVELGWKLLSRNLYNLVISDIMMPDIDGYEFLSQLRNKPRLKSLPIILLTAKGLSQDRIKAYKGGCNAYLSKPFNPEELLSIINNLLRQFDNIIEKPIKTETQKQSREYNNLFKEKTFIFNKVELSCKEQYILNLIIQGSMNKEIAQMLSTGLRNVEKYVSQLLYKTNTHNRAQLVRYIISNNLYI</sequence>
<dbReference type="SUPFAM" id="SSF46894">
    <property type="entry name" value="C-terminal effector domain of the bipartite response regulators"/>
    <property type="match status" value="1"/>
</dbReference>
<dbReference type="Gene3D" id="3.40.50.2300">
    <property type="match status" value="1"/>
</dbReference>
<dbReference type="SMART" id="SM00421">
    <property type="entry name" value="HTH_LUXR"/>
    <property type="match status" value="1"/>
</dbReference>
<evidence type="ECO:0000259" key="5">
    <source>
        <dbReference type="PROSITE" id="PS50110"/>
    </source>
</evidence>
<feature type="domain" description="Response regulatory" evidence="5">
    <location>
        <begin position="13"/>
        <end position="129"/>
    </location>
</feature>
<dbReference type="PROSITE" id="PS50043">
    <property type="entry name" value="HTH_LUXR_2"/>
    <property type="match status" value="1"/>
</dbReference>
<dbReference type="GO" id="GO:0000160">
    <property type="term" value="P:phosphorelay signal transduction system"/>
    <property type="evidence" value="ECO:0007669"/>
    <property type="project" value="InterPro"/>
</dbReference>
<dbReference type="Gene3D" id="1.10.10.10">
    <property type="entry name" value="Winged helix-like DNA-binding domain superfamily/Winged helix DNA-binding domain"/>
    <property type="match status" value="1"/>
</dbReference>
<dbReference type="Pfam" id="PF00072">
    <property type="entry name" value="Response_reg"/>
    <property type="match status" value="1"/>
</dbReference>
<evidence type="ECO:0000259" key="4">
    <source>
        <dbReference type="PROSITE" id="PS50043"/>
    </source>
</evidence>
<dbReference type="SMART" id="SM00448">
    <property type="entry name" value="REC"/>
    <property type="match status" value="1"/>
</dbReference>
<evidence type="ECO:0000256" key="3">
    <source>
        <dbReference type="PROSITE-ProRule" id="PRU00169"/>
    </source>
</evidence>
<reference evidence="6" key="1">
    <citation type="journal article" date="2023" name="J. Phycol.">
        <title>Revised classification of the Cyanidiophyceae based on plastid genome data with descriptions of the Cavernulicolales ord. nov. and Galdieriales ord. nov. (Rhodophyta).</title>
        <authorList>
            <person name="Park S.I."/>
            <person name="Cho C.H."/>
            <person name="Ciniglia C."/>
            <person name="Huang T.Y."/>
            <person name="Liu S.L."/>
            <person name="Bustamante D.E."/>
            <person name="Calderon M.S."/>
            <person name="Mansilla A."/>
            <person name="McDermott T."/>
            <person name="Andersen R.A."/>
            <person name="Yoon H.S."/>
        </authorList>
    </citation>
    <scope>NUCLEOTIDE SEQUENCE</scope>
</reference>
<dbReference type="PANTHER" id="PTHR44591">
    <property type="entry name" value="STRESS RESPONSE REGULATOR PROTEIN 1"/>
    <property type="match status" value="1"/>
</dbReference>
<dbReference type="Pfam" id="PF00196">
    <property type="entry name" value="GerE"/>
    <property type="match status" value="1"/>
</dbReference>
<geneLocation type="plastid" evidence="6"/>
<dbReference type="GO" id="GO:0003677">
    <property type="term" value="F:DNA binding"/>
    <property type="evidence" value="ECO:0007669"/>
    <property type="project" value="UniProtKB-KW"/>
</dbReference>
<feature type="domain" description="HTH luxR-type" evidence="4">
    <location>
        <begin position="160"/>
        <end position="225"/>
    </location>
</feature>
<dbReference type="EMBL" id="OP616812">
    <property type="protein sequence ID" value="WDA99025.1"/>
    <property type="molecule type" value="Genomic_DNA"/>
</dbReference>
<evidence type="ECO:0000256" key="2">
    <source>
        <dbReference type="ARBA" id="ARBA00023125"/>
    </source>
</evidence>
<evidence type="ECO:0000313" key="6">
    <source>
        <dbReference type="EMBL" id="WDA99025.1"/>
    </source>
</evidence>